<protein>
    <submittedName>
        <fullName evidence="1">Uncharacterized protein</fullName>
    </submittedName>
</protein>
<keyword evidence="2" id="KW-1185">Reference proteome</keyword>
<evidence type="ECO:0000313" key="2">
    <source>
        <dbReference type="Proteomes" id="UP000316798"/>
    </source>
</evidence>
<organism evidence="1 2">
    <name type="scientific">Rhodoferax sediminis</name>
    <dbReference type="NCBI Taxonomy" id="2509614"/>
    <lineage>
        <taxon>Bacteria</taxon>
        <taxon>Pseudomonadati</taxon>
        <taxon>Pseudomonadota</taxon>
        <taxon>Betaproteobacteria</taxon>
        <taxon>Burkholderiales</taxon>
        <taxon>Comamonadaceae</taxon>
        <taxon>Rhodoferax</taxon>
    </lineage>
</organism>
<dbReference type="EMBL" id="CP035503">
    <property type="protein sequence ID" value="QDL38953.1"/>
    <property type="molecule type" value="Genomic_DNA"/>
</dbReference>
<dbReference type="KEGG" id="rhf:EUB48_17880"/>
<accession>A0A515DEW3</accession>
<dbReference type="OrthoDB" id="6057423at2"/>
<dbReference type="RefSeq" id="WP_142820389.1">
    <property type="nucleotide sequence ID" value="NZ_CP035503.1"/>
</dbReference>
<dbReference type="Proteomes" id="UP000316798">
    <property type="component" value="Chromosome"/>
</dbReference>
<dbReference type="AlphaFoldDB" id="A0A515DEW3"/>
<name>A0A515DEW3_9BURK</name>
<proteinExistence type="predicted"/>
<gene>
    <name evidence="1" type="ORF">EUB48_17880</name>
</gene>
<sequence length="257" mass="28917">MEAQRITVALIDRSAGFETSPERVRLGDLANFSADVATFLRGEGKEIDTSALEVAIKHGSLAIETAPVPMAPRLFSDLRALLNSELLDGVDVKRREVMERWQKAARHTRELAYRIAAPFLDRPILVSAESDYHADDADQWVQVERYVRGEIQDLGGVTKANAHVRLPDGSTLKVTAEREVLRDDTVNRLYKTAMLRIRAEYNVLTRELRNARLVAFVEYTTHVDEEALSRLTRRGAQAWKDVPDATAWVDELRGGAH</sequence>
<reference evidence="1 2" key="1">
    <citation type="submission" date="2019-01" db="EMBL/GenBank/DDBJ databases">
        <title>Genomic insights into a novel species Rhodoferax sp.</title>
        <authorList>
            <person name="Jin L."/>
        </authorList>
    </citation>
    <scope>NUCLEOTIDE SEQUENCE [LARGE SCALE GENOMIC DNA]</scope>
    <source>
        <strain evidence="1 2">CHu59-6-5</strain>
    </source>
</reference>
<evidence type="ECO:0000313" key="1">
    <source>
        <dbReference type="EMBL" id="QDL38953.1"/>
    </source>
</evidence>